<dbReference type="SUPFAM" id="SSF57845">
    <property type="entry name" value="B-box zinc-binding domain"/>
    <property type="match status" value="1"/>
</dbReference>
<evidence type="ECO:0000259" key="3">
    <source>
        <dbReference type="PROSITE" id="PS50119"/>
    </source>
</evidence>
<dbReference type="EMBL" id="JAIWYP010000003">
    <property type="protein sequence ID" value="KAH3853224.1"/>
    <property type="molecule type" value="Genomic_DNA"/>
</dbReference>
<dbReference type="OrthoDB" id="6043636at2759"/>
<proteinExistence type="predicted"/>
<dbReference type="Gene3D" id="2.120.10.30">
    <property type="entry name" value="TolB, C-terminal domain"/>
    <property type="match status" value="1"/>
</dbReference>
<dbReference type="PANTHER" id="PTHR24104:SF25">
    <property type="entry name" value="PROTEIN LIN-41"/>
    <property type="match status" value="1"/>
</dbReference>
<feature type="coiled-coil region" evidence="2">
    <location>
        <begin position="112"/>
        <end position="161"/>
    </location>
</feature>
<dbReference type="GO" id="GO:0008270">
    <property type="term" value="F:zinc ion binding"/>
    <property type="evidence" value="ECO:0007669"/>
    <property type="project" value="UniProtKB-KW"/>
</dbReference>
<keyword evidence="1" id="KW-0863">Zinc-finger</keyword>
<dbReference type="AlphaFoldDB" id="A0A9D4L8H8"/>
<reference evidence="4" key="1">
    <citation type="journal article" date="2019" name="bioRxiv">
        <title>The Genome of the Zebra Mussel, Dreissena polymorpha: A Resource for Invasive Species Research.</title>
        <authorList>
            <person name="McCartney M.A."/>
            <person name="Auch B."/>
            <person name="Kono T."/>
            <person name="Mallez S."/>
            <person name="Zhang Y."/>
            <person name="Obille A."/>
            <person name="Becker A."/>
            <person name="Abrahante J.E."/>
            <person name="Garbe J."/>
            <person name="Badalamenti J.P."/>
            <person name="Herman A."/>
            <person name="Mangelson H."/>
            <person name="Liachko I."/>
            <person name="Sullivan S."/>
            <person name="Sone E.D."/>
            <person name="Koren S."/>
            <person name="Silverstein K.A.T."/>
            <person name="Beckman K.B."/>
            <person name="Gohl D.M."/>
        </authorList>
    </citation>
    <scope>NUCLEOTIDE SEQUENCE</scope>
    <source>
        <strain evidence="4">Duluth1</strain>
        <tissue evidence="4">Whole animal</tissue>
    </source>
</reference>
<evidence type="ECO:0000256" key="1">
    <source>
        <dbReference type="PROSITE-ProRule" id="PRU00024"/>
    </source>
</evidence>
<protein>
    <recommendedName>
        <fullName evidence="3">B box-type domain-containing protein</fullName>
    </recommendedName>
</protein>
<keyword evidence="1" id="KW-0479">Metal-binding</keyword>
<keyword evidence="2" id="KW-0175">Coiled coil</keyword>
<dbReference type="InterPro" id="IPR050952">
    <property type="entry name" value="TRIM-NHL_E3_ligases"/>
</dbReference>
<dbReference type="InterPro" id="IPR011042">
    <property type="entry name" value="6-blade_b-propeller_TolB-like"/>
</dbReference>
<dbReference type="GO" id="GO:0043161">
    <property type="term" value="P:proteasome-mediated ubiquitin-dependent protein catabolic process"/>
    <property type="evidence" value="ECO:0007669"/>
    <property type="project" value="TreeGrafter"/>
</dbReference>
<keyword evidence="5" id="KW-1185">Reference proteome</keyword>
<dbReference type="InterPro" id="IPR000315">
    <property type="entry name" value="Znf_B-box"/>
</dbReference>
<name>A0A9D4L8H8_DREPO</name>
<dbReference type="PANTHER" id="PTHR24104">
    <property type="entry name" value="E3 UBIQUITIN-PROTEIN LIGASE NHLRC1-RELATED"/>
    <property type="match status" value="1"/>
</dbReference>
<keyword evidence="1" id="KW-0862">Zinc</keyword>
<dbReference type="Proteomes" id="UP000828390">
    <property type="component" value="Unassembled WGS sequence"/>
</dbReference>
<accession>A0A9D4L8H8</accession>
<gene>
    <name evidence="4" type="ORF">DPMN_095746</name>
</gene>
<evidence type="ECO:0000256" key="2">
    <source>
        <dbReference type="SAM" id="Coils"/>
    </source>
</evidence>
<feature type="domain" description="B box-type" evidence="3">
    <location>
        <begin position="33"/>
        <end position="67"/>
    </location>
</feature>
<dbReference type="PROSITE" id="PS50119">
    <property type="entry name" value="ZF_BBOX"/>
    <property type="match status" value="1"/>
</dbReference>
<evidence type="ECO:0000313" key="5">
    <source>
        <dbReference type="Proteomes" id="UP000828390"/>
    </source>
</evidence>
<dbReference type="SUPFAM" id="SSF101898">
    <property type="entry name" value="NHL repeat"/>
    <property type="match status" value="1"/>
</dbReference>
<sequence length="522" mass="58307">MATKHVSLYLGSDECDLAGDELLSSSDESHVTPSIVKCDKHRRLVIEYFCKAHSAVFCNTCKLTDHRICDTTKIDAYTTSNNPKHAFDGIWDHLTNLENSYARLHNKRTNDKTALKGQLQKCLDDMKRVRREFDEILDSLEEKMKAEIMDLETNISNEIDDHLIGADATLHQIREKLASLEECQKTGQKEAMFIGLKKTEGEMTGYENLLTILQNEMNDIHISFSTDDKLSSTMKDIKSFGRLNRPRKQQPLTSVLKLNVSDPRHYDVGCKKVQSVVFLSDGRAILACENDGLILLDRNFQEKSRLKIRAVRACKFFDSEIIVSLGKKKQLQFVEVLDSLVGKKTLNIGVACCGVDYNNGEIFVGCGDSPDNAEIRVLTRNGELKRVLGVVDGKRLFTDRIRVRVNPKGDRVFISEIKSHTVTCLDRQGGVLYQYSDKEDLKCPNGILVDGDNNILVSGGASHNIEAIAADGKTHRTVLTERNGISSPLCVAYRPSDGVLAVGTCNVDGKKNPALHIFNTKL</sequence>
<dbReference type="GO" id="GO:0061630">
    <property type="term" value="F:ubiquitin protein ligase activity"/>
    <property type="evidence" value="ECO:0007669"/>
    <property type="project" value="TreeGrafter"/>
</dbReference>
<reference evidence="4" key="2">
    <citation type="submission" date="2020-11" db="EMBL/GenBank/DDBJ databases">
        <authorList>
            <person name="McCartney M.A."/>
            <person name="Auch B."/>
            <person name="Kono T."/>
            <person name="Mallez S."/>
            <person name="Becker A."/>
            <person name="Gohl D.M."/>
            <person name="Silverstein K.A.T."/>
            <person name="Koren S."/>
            <person name="Bechman K.B."/>
            <person name="Herman A."/>
            <person name="Abrahante J.E."/>
            <person name="Garbe J."/>
        </authorList>
    </citation>
    <scope>NUCLEOTIDE SEQUENCE</scope>
    <source>
        <strain evidence="4">Duluth1</strain>
        <tissue evidence="4">Whole animal</tissue>
    </source>
</reference>
<comment type="caution">
    <text evidence="4">The sequence shown here is derived from an EMBL/GenBank/DDBJ whole genome shotgun (WGS) entry which is preliminary data.</text>
</comment>
<organism evidence="4 5">
    <name type="scientific">Dreissena polymorpha</name>
    <name type="common">Zebra mussel</name>
    <name type="synonym">Mytilus polymorpha</name>
    <dbReference type="NCBI Taxonomy" id="45954"/>
    <lineage>
        <taxon>Eukaryota</taxon>
        <taxon>Metazoa</taxon>
        <taxon>Spiralia</taxon>
        <taxon>Lophotrochozoa</taxon>
        <taxon>Mollusca</taxon>
        <taxon>Bivalvia</taxon>
        <taxon>Autobranchia</taxon>
        <taxon>Heteroconchia</taxon>
        <taxon>Euheterodonta</taxon>
        <taxon>Imparidentia</taxon>
        <taxon>Neoheterodontei</taxon>
        <taxon>Myida</taxon>
        <taxon>Dreissenoidea</taxon>
        <taxon>Dreissenidae</taxon>
        <taxon>Dreissena</taxon>
    </lineage>
</organism>
<dbReference type="GO" id="GO:0000209">
    <property type="term" value="P:protein polyubiquitination"/>
    <property type="evidence" value="ECO:0007669"/>
    <property type="project" value="TreeGrafter"/>
</dbReference>
<evidence type="ECO:0000313" key="4">
    <source>
        <dbReference type="EMBL" id="KAH3853224.1"/>
    </source>
</evidence>